<dbReference type="FunFam" id="2.60.40.150:FF:000006">
    <property type="entry name" value="Synaptotagmin-like 5, isoform CRA_a"/>
    <property type="match status" value="1"/>
</dbReference>
<evidence type="ECO:0000313" key="14">
    <source>
        <dbReference type="Proteomes" id="UP000694380"/>
    </source>
</evidence>
<dbReference type="AlphaFoldDB" id="A0A8C3ILS8"/>
<evidence type="ECO:0000256" key="6">
    <source>
        <dbReference type="ARBA" id="ARBA00022737"/>
    </source>
</evidence>
<proteinExistence type="predicted"/>
<evidence type="ECO:0000259" key="12">
    <source>
        <dbReference type="PROSITE" id="PS50916"/>
    </source>
</evidence>
<feature type="region of interest" description="Disordered" evidence="10">
    <location>
        <begin position="190"/>
        <end position="212"/>
    </location>
</feature>
<keyword evidence="5" id="KW-0597">Phosphoprotein</keyword>
<dbReference type="CDD" id="cd04020">
    <property type="entry name" value="C2B_SLP_1-2-3-4"/>
    <property type="match status" value="1"/>
</dbReference>
<dbReference type="GeneTree" id="ENSGT00940000160932"/>
<dbReference type="InterPro" id="IPR000008">
    <property type="entry name" value="C2_dom"/>
</dbReference>
<dbReference type="SMART" id="SM00239">
    <property type="entry name" value="C2"/>
    <property type="match status" value="2"/>
</dbReference>
<reference evidence="13" key="1">
    <citation type="submission" date="2025-08" db="UniProtKB">
        <authorList>
            <consortium name="Ensembl"/>
        </authorList>
    </citation>
    <scope>IDENTIFICATION</scope>
</reference>
<dbReference type="InterPro" id="IPR043567">
    <property type="entry name" value="SYTL1-5_C2B"/>
</dbReference>
<feature type="compositionally biased region" description="Polar residues" evidence="10">
    <location>
        <begin position="190"/>
        <end position="206"/>
    </location>
</feature>
<name>A0A8C3ILS8_CHRPI</name>
<keyword evidence="3" id="KW-1003">Cell membrane</keyword>
<evidence type="ECO:0000256" key="9">
    <source>
        <dbReference type="ARBA" id="ARBA00075525"/>
    </source>
</evidence>
<dbReference type="Ensembl" id="ENSCPBT00000042059.1">
    <property type="protein sequence ID" value="ENSCPBP00000035863.1"/>
    <property type="gene ID" value="ENSCPBG00000024928.1"/>
</dbReference>
<feature type="domain" description="C2" evidence="11">
    <location>
        <begin position="242"/>
        <end position="362"/>
    </location>
</feature>
<dbReference type="InterPro" id="IPR010911">
    <property type="entry name" value="Rab_BD"/>
</dbReference>
<dbReference type="Pfam" id="PF00168">
    <property type="entry name" value="C2"/>
    <property type="match status" value="2"/>
</dbReference>
<feature type="domain" description="C2" evidence="11">
    <location>
        <begin position="377"/>
        <end position="506"/>
    </location>
</feature>
<evidence type="ECO:0000256" key="2">
    <source>
        <dbReference type="ARBA" id="ARBA00004236"/>
    </source>
</evidence>
<evidence type="ECO:0000313" key="13">
    <source>
        <dbReference type="Ensembl" id="ENSCPBP00000035863.1"/>
    </source>
</evidence>
<evidence type="ECO:0000256" key="5">
    <source>
        <dbReference type="ARBA" id="ARBA00022553"/>
    </source>
</evidence>
<evidence type="ECO:0000256" key="4">
    <source>
        <dbReference type="ARBA" id="ARBA00022483"/>
    </source>
</evidence>
<comment type="subcellular location">
    <subcellularLocation>
        <location evidence="2">Cell membrane</location>
    </subcellularLocation>
    <subcellularLocation>
        <location evidence="1">Endomembrane system</location>
        <topology evidence="1">Peripheral membrane protein</topology>
    </subcellularLocation>
</comment>
<evidence type="ECO:0000259" key="11">
    <source>
        <dbReference type="PROSITE" id="PS50004"/>
    </source>
</evidence>
<reference evidence="13" key="2">
    <citation type="submission" date="2025-09" db="UniProtKB">
        <authorList>
            <consortium name="Ensembl"/>
        </authorList>
    </citation>
    <scope>IDENTIFICATION</scope>
</reference>
<keyword evidence="7" id="KW-0472">Membrane</keyword>
<dbReference type="PANTHER" id="PTHR45716">
    <property type="entry name" value="BITESIZE, ISOFORM I"/>
    <property type="match status" value="1"/>
</dbReference>
<evidence type="ECO:0000256" key="3">
    <source>
        <dbReference type="ARBA" id="ARBA00022475"/>
    </source>
</evidence>
<dbReference type="GO" id="GO:0006886">
    <property type="term" value="P:intracellular protein transport"/>
    <property type="evidence" value="ECO:0007669"/>
    <property type="project" value="InterPro"/>
</dbReference>
<dbReference type="CDD" id="cd08393">
    <property type="entry name" value="C2A_SLP-1_2"/>
    <property type="match status" value="1"/>
</dbReference>
<keyword evidence="14" id="KW-1185">Reference proteome</keyword>
<dbReference type="GO" id="GO:0042043">
    <property type="term" value="F:neurexin family protein binding"/>
    <property type="evidence" value="ECO:0007669"/>
    <property type="project" value="TreeGrafter"/>
</dbReference>
<dbReference type="PROSITE" id="PS50916">
    <property type="entry name" value="RABBD"/>
    <property type="match status" value="1"/>
</dbReference>
<evidence type="ECO:0000256" key="1">
    <source>
        <dbReference type="ARBA" id="ARBA00004184"/>
    </source>
</evidence>
<dbReference type="InterPro" id="IPR035892">
    <property type="entry name" value="C2_domain_sf"/>
</dbReference>
<dbReference type="Proteomes" id="UP000694380">
    <property type="component" value="Unplaced"/>
</dbReference>
<dbReference type="SUPFAM" id="SSF49562">
    <property type="entry name" value="C2 domain (Calcium/lipid-binding domain, CaLB)"/>
    <property type="match status" value="2"/>
</dbReference>
<dbReference type="Gene3D" id="6.10.250.3000">
    <property type="match status" value="1"/>
</dbReference>
<protein>
    <recommendedName>
        <fullName evidence="8">Synaptotagmin-like protein 1</fullName>
    </recommendedName>
    <alternativeName>
        <fullName evidence="9">Exophilin-7</fullName>
    </alternativeName>
</protein>
<gene>
    <name evidence="13" type="primary">SYTL1</name>
</gene>
<keyword evidence="6" id="KW-0677">Repeat</keyword>
<dbReference type="PROSITE" id="PS50004">
    <property type="entry name" value="C2"/>
    <property type="match status" value="2"/>
</dbReference>
<dbReference type="FunFam" id="2.60.40.150:FF:000108">
    <property type="entry name" value="Synaptotagmin like 1"/>
    <property type="match status" value="1"/>
</dbReference>
<dbReference type="GO" id="GO:0005886">
    <property type="term" value="C:plasma membrane"/>
    <property type="evidence" value="ECO:0007669"/>
    <property type="project" value="UniProtKB-SubCell"/>
</dbReference>
<dbReference type="GO" id="GO:0006887">
    <property type="term" value="P:exocytosis"/>
    <property type="evidence" value="ECO:0007669"/>
    <property type="project" value="UniProtKB-KW"/>
</dbReference>
<keyword evidence="4" id="KW-0268">Exocytosis</keyword>
<sequence>MELDTDALLDLSFLTEEEQEAIVEVLSRDSRLRVLEEGRISKLRESVSDPNQLKVLTGDWFCDVRSKRHRHNHFGSDLVRASIRRKKKPKGKSWARVWPLGPVRPLSPGVSNAQSAPAPRAHGLLKQPAWGSVRGGRLHWLGHFPVLALVPGIGWSREDWGWWGRGACPAHISLEAGLLCVPQSNGAFQNGQEASTTSPPKSNSADPVNKLMSSSVSSLSSSTLSGSMMSLYSDSDVGNVEVRGCVQFALQYEAKKKELQIRVIQCRDLAEAKKQRSDPYVKSYLLPDKSNQGKRKTAVKKRSLDPIFNETLKYKIEQAELPGRILNLSVWHHDALGRNLFMGEVEVELSSWDWSNTGPAWFNLQPRLRVLPDVLGSRGKLLFALKFIPVGTEGAGLPPTGELHIWVKAAQSLMPIRSGTVDSFVQCYVLPDDSKTSCQKTRVVKRSLSPMFNHTMVYDGFQAKDLSEACAEFTVWEHETFSKQQLGGIRLSLGTGSSYGLPVAWMDSTEEERQVWESLLAEPRQWVEPLAPVLALNACPGPCFRGTGSPAALAGNGWAWTYWLQWNRAARAFLV</sequence>
<feature type="domain" description="RabBD" evidence="12">
    <location>
        <begin position="8"/>
        <end position="64"/>
    </location>
</feature>
<dbReference type="GO" id="GO:0031267">
    <property type="term" value="F:small GTPase binding"/>
    <property type="evidence" value="ECO:0007669"/>
    <property type="project" value="InterPro"/>
</dbReference>
<dbReference type="GO" id="GO:0070382">
    <property type="term" value="C:exocytic vesicle"/>
    <property type="evidence" value="ECO:0007669"/>
    <property type="project" value="TreeGrafter"/>
</dbReference>
<evidence type="ECO:0000256" key="8">
    <source>
        <dbReference type="ARBA" id="ARBA00072163"/>
    </source>
</evidence>
<evidence type="ECO:0000256" key="7">
    <source>
        <dbReference type="ARBA" id="ARBA00023136"/>
    </source>
</evidence>
<evidence type="ECO:0000256" key="10">
    <source>
        <dbReference type="SAM" id="MobiDB-lite"/>
    </source>
</evidence>
<dbReference type="Gene3D" id="2.60.40.150">
    <property type="entry name" value="C2 domain"/>
    <property type="match status" value="2"/>
</dbReference>
<organism evidence="13 14">
    <name type="scientific">Chrysemys picta bellii</name>
    <name type="common">Western painted turtle</name>
    <name type="synonym">Emys bellii</name>
    <dbReference type="NCBI Taxonomy" id="8478"/>
    <lineage>
        <taxon>Eukaryota</taxon>
        <taxon>Metazoa</taxon>
        <taxon>Chordata</taxon>
        <taxon>Craniata</taxon>
        <taxon>Vertebrata</taxon>
        <taxon>Euteleostomi</taxon>
        <taxon>Archelosauria</taxon>
        <taxon>Testudinata</taxon>
        <taxon>Testudines</taxon>
        <taxon>Cryptodira</taxon>
        <taxon>Durocryptodira</taxon>
        <taxon>Testudinoidea</taxon>
        <taxon>Emydidae</taxon>
        <taxon>Chrysemys</taxon>
    </lineage>
</organism>
<dbReference type="PANTHER" id="PTHR45716:SF3">
    <property type="entry name" value="SYNAPTOTAGMIN-LIKE PROTEIN 1"/>
    <property type="match status" value="1"/>
</dbReference>
<accession>A0A8C3ILS8</accession>